<accession>A0A0U5GB01</accession>
<feature type="compositionally biased region" description="Low complexity" evidence="1">
    <location>
        <begin position="1"/>
        <end position="16"/>
    </location>
</feature>
<organism evidence="2 3">
    <name type="scientific">Aspergillus calidoustus</name>
    <dbReference type="NCBI Taxonomy" id="454130"/>
    <lineage>
        <taxon>Eukaryota</taxon>
        <taxon>Fungi</taxon>
        <taxon>Dikarya</taxon>
        <taxon>Ascomycota</taxon>
        <taxon>Pezizomycotina</taxon>
        <taxon>Eurotiomycetes</taxon>
        <taxon>Eurotiomycetidae</taxon>
        <taxon>Eurotiales</taxon>
        <taxon>Aspergillaceae</taxon>
        <taxon>Aspergillus</taxon>
        <taxon>Aspergillus subgen. Nidulantes</taxon>
    </lineage>
</organism>
<dbReference type="InterPro" id="IPR032675">
    <property type="entry name" value="LRR_dom_sf"/>
</dbReference>
<evidence type="ECO:0000313" key="3">
    <source>
        <dbReference type="Proteomes" id="UP000054771"/>
    </source>
</evidence>
<dbReference type="EMBL" id="CDMC01000008">
    <property type="protein sequence ID" value="CEL06863.1"/>
    <property type="molecule type" value="Genomic_DNA"/>
</dbReference>
<dbReference type="AlphaFoldDB" id="A0A0U5GB01"/>
<gene>
    <name evidence="2" type="ORF">ASPCAL10034</name>
</gene>
<proteinExistence type="predicted"/>
<feature type="region of interest" description="Disordered" evidence="1">
    <location>
        <begin position="1"/>
        <end position="28"/>
    </location>
</feature>
<evidence type="ECO:0000313" key="2">
    <source>
        <dbReference type="EMBL" id="CEL06863.1"/>
    </source>
</evidence>
<protein>
    <recommendedName>
        <fullName evidence="4">F-box domain-containing protein</fullName>
    </recommendedName>
</protein>
<evidence type="ECO:0008006" key="4">
    <source>
        <dbReference type="Google" id="ProtNLM"/>
    </source>
</evidence>
<reference evidence="3" key="1">
    <citation type="journal article" date="2016" name="Genome Announc.">
        <title>Draft genome sequences of fungus Aspergillus calidoustus.</title>
        <authorList>
            <person name="Horn F."/>
            <person name="Linde J."/>
            <person name="Mattern D.J."/>
            <person name="Walther G."/>
            <person name="Guthke R."/>
            <person name="Scherlach K."/>
            <person name="Martin K."/>
            <person name="Brakhage A.A."/>
            <person name="Petzke L."/>
            <person name="Valiante V."/>
        </authorList>
    </citation>
    <scope>NUCLEOTIDE SEQUENCE [LARGE SCALE GENOMIC DNA]</scope>
    <source>
        <strain evidence="3">SF006504</strain>
    </source>
</reference>
<dbReference type="Proteomes" id="UP000054771">
    <property type="component" value="Unassembled WGS sequence"/>
</dbReference>
<evidence type="ECO:0000256" key="1">
    <source>
        <dbReference type="SAM" id="MobiDB-lite"/>
    </source>
</evidence>
<dbReference type="OrthoDB" id="3256367at2759"/>
<sequence>MAFLSSVSTSSANHSSLTGAQSKDAVDIHQSATPSGRQRFIPRLPNEILYEIFLCLRQDLDSLLQSARSTTDLDAARVSTRTFHDFLFISHQFYFVARPFLYHTIFLTHGKRVRQLYRSIEKSPSLSSHVRHLFFVEQKDWSGLKPKSEAMPQLWQSVKCQRPEVAANWKRTSKAQRDVALQLVSILAGLKSLKTFKYRANIDSTQWPVRARGTTFDWIFMTLISTLASRKYGHGLLHSLEEVDITGLSPPNKATFLRVFFKLPNLRSLSLRPASHLQTLPQYLPDRLSQTIRELRITSPISLNNFPSLLRAVDKLEVLHLDICPSSFEFTSAYTAFKDALETQHTHLRELHISSRTPCGVHFLGTNNRPWSFWECTNLRILSIPDELYNHYGVNITRATHFLIPPHVETLIISHWWFKTLEPVDVDFLVQDTAVCLQLQKVVLQDLVGGQHGRMYKFGNARKAFAKRNVALVYEDCAAEGRARAKEKCPWWG</sequence>
<keyword evidence="3" id="KW-1185">Reference proteome</keyword>
<dbReference type="Gene3D" id="3.80.10.10">
    <property type="entry name" value="Ribonuclease Inhibitor"/>
    <property type="match status" value="1"/>
</dbReference>
<dbReference type="SUPFAM" id="SSF52047">
    <property type="entry name" value="RNI-like"/>
    <property type="match status" value="1"/>
</dbReference>
<name>A0A0U5GB01_ASPCI</name>